<keyword evidence="2" id="KW-0813">Transport</keyword>
<evidence type="ECO:0000256" key="2">
    <source>
        <dbReference type="ARBA" id="ARBA00022448"/>
    </source>
</evidence>
<reference evidence="5 6" key="1">
    <citation type="submission" date="2016-10" db="EMBL/GenBank/DDBJ databases">
        <authorList>
            <person name="de Groot N.N."/>
        </authorList>
    </citation>
    <scope>NUCLEOTIDE SEQUENCE [LARGE SCALE GENOMIC DNA]</scope>
    <source>
        <strain evidence="5 6">CGMCC 4.3143</strain>
    </source>
</reference>
<dbReference type="Proteomes" id="UP000198967">
    <property type="component" value="Unassembled WGS sequence"/>
</dbReference>
<accession>A0A1G7SRD5</accession>
<dbReference type="PANTHER" id="PTHR43045:SF2">
    <property type="entry name" value="INNER MEMBRANE METABOLITE TRANSPORT PROTEIN YHJE"/>
    <property type="match status" value="1"/>
</dbReference>
<keyword evidence="4" id="KW-1133">Transmembrane helix</keyword>
<comment type="subcellular location">
    <subcellularLocation>
        <location evidence="1">Cell membrane</location>
        <topology evidence="1">Multi-pass membrane protein</topology>
    </subcellularLocation>
</comment>
<feature type="transmembrane region" description="Helical" evidence="4">
    <location>
        <begin position="32"/>
        <end position="51"/>
    </location>
</feature>
<keyword evidence="3" id="KW-1003">Cell membrane</keyword>
<dbReference type="STRING" id="366584.SAMN05216377_11073"/>
<dbReference type="RefSeq" id="WP_218129858.1">
    <property type="nucleotide sequence ID" value="NZ_FNBE01000010.1"/>
</dbReference>
<feature type="transmembrane region" description="Helical" evidence="4">
    <location>
        <begin position="82"/>
        <end position="107"/>
    </location>
</feature>
<dbReference type="EMBL" id="FNBE01000010">
    <property type="protein sequence ID" value="SDG25625.1"/>
    <property type="molecule type" value="Genomic_DNA"/>
</dbReference>
<dbReference type="InterPro" id="IPR036259">
    <property type="entry name" value="MFS_trans_sf"/>
</dbReference>
<sequence>MSTDDQSAAPKASLRRVAIASCAGTTIEFYDFFIYGTAAALVFPTVFFPALGATAGTVASFATFAVGLGGAIPPLLAPGLAASFGSIAIGVMHSVTGVIALVCTLALREAPRGTLVESAAPATS</sequence>
<keyword evidence="6" id="KW-1185">Reference proteome</keyword>
<dbReference type="SUPFAM" id="SSF103473">
    <property type="entry name" value="MFS general substrate transporter"/>
    <property type="match status" value="1"/>
</dbReference>
<name>A0A1G7SRD5_PSEOR</name>
<evidence type="ECO:0000313" key="5">
    <source>
        <dbReference type="EMBL" id="SDG25625.1"/>
    </source>
</evidence>
<keyword evidence="4" id="KW-0472">Membrane</keyword>
<evidence type="ECO:0000256" key="4">
    <source>
        <dbReference type="SAM" id="Phobius"/>
    </source>
</evidence>
<keyword evidence="4" id="KW-0812">Transmembrane</keyword>
<dbReference type="PANTHER" id="PTHR43045">
    <property type="entry name" value="SHIKIMATE TRANSPORTER"/>
    <property type="match status" value="1"/>
</dbReference>
<evidence type="ECO:0000256" key="1">
    <source>
        <dbReference type="ARBA" id="ARBA00004651"/>
    </source>
</evidence>
<dbReference type="AlphaFoldDB" id="A0A1G7SRD5"/>
<evidence type="ECO:0000313" key="6">
    <source>
        <dbReference type="Proteomes" id="UP000198967"/>
    </source>
</evidence>
<dbReference type="GO" id="GO:0005886">
    <property type="term" value="C:plasma membrane"/>
    <property type="evidence" value="ECO:0007669"/>
    <property type="project" value="UniProtKB-SubCell"/>
</dbReference>
<protein>
    <recommendedName>
        <fullName evidence="7">MFS transporter</fullName>
    </recommendedName>
</protein>
<evidence type="ECO:0008006" key="7">
    <source>
        <dbReference type="Google" id="ProtNLM"/>
    </source>
</evidence>
<gene>
    <name evidence="5" type="ORF">SAMN05216377_11073</name>
</gene>
<organism evidence="5 6">
    <name type="scientific">Pseudonocardia oroxyli</name>
    <dbReference type="NCBI Taxonomy" id="366584"/>
    <lineage>
        <taxon>Bacteria</taxon>
        <taxon>Bacillati</taxon>
        <taxon>Actinomycetota</taxon>
        <taxon>Actinomycetes</taxon>
        <taxon>Pseudonocardiales</taxon>
        <taxon>Pseudonocardiaceae</taxon>
        <taxon>Pseudonocardia</taxon>
    </lineage>
</organism>
<proteinExistence type="predicted"/>
<feature type="transmembrane region" description="Helical" evidence="4">
    <location>
        <begin position="58"/>
        <end position="76"/>
    </location>
</feature>
<evidence type="ECO:0000256" key="3">
    <source>
        <dbReference type="ARBA" id="ARBA00022475"/>
    </source>
</evidence>